<keyword evidence="2" id="KW-0067">ATP-binding</keyword>
<dbReference type="SUPFAM" id="SSF52047">
    <property type="entry name" value="RNI-like"/>
    <property type="match status" value="1"/>
</dbReference>
<feature type="domain" description="NACHT" evidence="4">
    <location>
        <begin position="156"/>
        <end position="283"/>
    </location>
</feature>
<dbReference type="Gene3D" id="3.80.10.10">
    <property type="entry name" value="Ribonuclease Inhibitor"/>
    <property type="match status" value="1"/>
</dbReference>
<evidence type="ECO:0000256" key="2">
    <source>
        <dbReference type="ARBA" id="ARBA00022840"/>
    </source>
</evidence>
<dbReference type="InterPro" id="IPR007111">
    <property type="entry name" value="NACHT_NTPase"/>
</dbReference>
<dbReference type="AlphaFoldDB" id="A0A8B7ZXF6"/>
<dbReference type="OrthoDB" id="120976at2759"/>
<dbReference type="OMA" id="ESHEQMI"/>
<evidence type="ECO:0000256" key="3">
    <source>
        <dbReference type="SAM" id="Phobius"/>
    </source>
</evidence>
<dbReference type="SUPFAM" id="SSF52540">
    <property type="entry name" value="P-loop containing nucleoside triphosphate hydrolases"/>
    <property type="match status" value="1"/>
</dbReference>
<dbReference type="Proteomes" id="UP000694845">
    <property type="component" value="Unplaced"/>
</dbReference>
<dbReference type="Pfam" id="PF05729">
    <property type="entry name" value="NACHT"/>
    <property type="match status" value="1"/>
</dbReference>
<dbReference type="PROSITE" id="PS50837">
    <property type="entry name" value="NACHT"/>
    <property type="match status" value="1"/>
</dbReference>
<keyword evidence="3" id="KW-0472">Membrane</keyword>
<keyword evidence="1" id="KW-0547">Nucleotide-binding</keyword>
<sequence>MIANIVIQSPPSPRPGTITSSTEKVMASTTDVPYMPSGGLIAALVVGLVVVLALVIVRSLLILNKVLKRRADNGRQRDPERIPLKDNVTMQTCKDKLKAVYMARMQRISTGLAEENQAEARHTDDIFTDLELQDRNNTVTIESHEQMIGLLGGQNNRFVLKGAAGCGKTTLVRRFGYDWGNNSEYMGRFDFVFVLKMKEMKKNYGLLSAILTQNFTKDQQVSKDDLLSSIRSSASNVLIILDGLDEVNWEVFNSPAPPRDISVKDILTVNALPESYVIVTTRPHMMHKLNKLSKDPVYNVIEATGFSQQKRNEYIERWFRFDKDKTKKLIHEIETSAFLEILAKTPIMLKLLCYIRKHQGEDKDLPARITELYQRVIDVLLKHQVRKHNSSLDAKRLKKVFIALGKVAFEGLMDSKDGTLVFARNKFPKRSLVDGLKLGLFLEEPDSHDHTVTFVHKTVQEYFAAFYVVQKTDLFIQQKLLSKVTIDTVQEVEYILLFSCGMNTKAARLIFQHISGIQDNLISDAFLWVQRFTLMLYYESQSDSLKAGVGSWLSLRYKEEFTAFQHYIENVTQSASHEVQLQRLDIYLHFVKDYSLIHNILQRVDVVKLYIGVLLSNKLREKLEQLDETISRLTVKPGETILCIDQREQGRCDEAASAELQDRGMTAIAALVPFCKTKGHGFGLRIECDIIRSQKAFSDIASSLAESQGVYFSVLSNRVSGYMKSLEPLIPFLKYLEFYDCGLSEVDLKSLAQLLPNAKMLCELHISGGSFSVQAASFLLEALAKHVRCPKMVLELGESELTSNESIETVMREIFSKVETVQGNVKNQFYLHK</sequence>
<dbReference type="RefSeq" id="XP_022109777.1">
    <property type="nucleotide sequence ID" value="XM_022254085.1"/>
</dbReference>
<accession>A0A8B7ZXF6</accession>
<protein>
    <submittedName>
        <fullName evidence="6">NACHT, LRR and PYD domains-containing protein 3-like</fullName>
    </submittedName>
</protein>
<dbReference type="PANTHER" id="PTHR46312">
    <property type="entry name" value="NACHT DOMAIN-CONTAINING PROTEIN"/>
    <property type="match status" value="1"/>
</dbReference>
<proteinExistence type="predicted"/>
<evidence type="ECO:0000259" key="4">
    <source>
        <dbReference type="PROSITE" id="PS50837"/>
    </source>
</evidence>
<evidence type="ECO:0000313" key="5">
    <source>
        <dbReference type="Proteomes" id="UP000694845"/>
    </source>
</evidence>
<dbReference type="KEGG" id="aplc:110989585"/>
<dbReference type="Gene3D" id="3.40.50.300">
    <property type="entry name" value="P-loop containing nucleotide triphosphate hydrolases"/>
    <property type="match status" value="1"/>
</dbReference>
<keyword evidence="5" id="KW-1185">Reference proteome</keyword>
<name>A0A8B7ZXF6_ACAPL</name>
<feature type="transmembrane region" description="Helical" evidence="3">
    <location>
        <begin position="40"/>
        <end position="61"/>
    </location>
</feature>
<reference evidence="6" key="1">
    <citation type="submission" date="2025-08" db="UniProtKB">
        <authorList>
            <consortium name="RefSeq"/>
        </authorList>
    </citation>
    <scope>IDENTIFICATION</scope>
</reference>
<gene>
    <name evidence="6" type="primary">LOC110989585</name>
</gene>
<dbReference type="GO" id="GO:0005524">
    <property type="term" value="F:ATP binding"/>
    <property type="evidence" value="ECO:0007669"/>
    <property type="project" value="UniProtKB-KW"/>
</dbReference>
<dbReference type="PANTHER" id="PTHR46312:SF2">
    <property type="entry name" value="NUCLEOTIDE-BINDING OLIGOMERIZATION DOMAIN-CONTAINING PROTEIN 2-LIKE"/>
    <property type="match status" value="1"/>
</dbReference>
<dbReference type="InterPro" id="IPR032675">
    <property type="entry name" value="LRR_dom_sf"/>
</dbReference>
<dbReference type="GeneID" id="110989585"/>
<keyword evidence="3" id="KW-0812">Transmembrane</keyword>
<evidence type="ECO:0000256" key="1">
    <source>
        <dbReference type="ARBA" id="ARBA00022741"/>
    </source>
</evidence>
<organism evidence="5 6">
    <name type="scientific">Acanthaster planci</name>
    <name type="common">Crown-of-thorns starfish</name>
    <dbReference type="NCBI Taxonomy" id="133434"/>
    <lineage>
        <taxon>Eukaryota</taxon>
        <taxon>Metazoa</taxon>
        <taxon>Echinodermata</taxon>
        <taxon>Eleutherozoa</taxon>
        <taxon>Asterozoa</taxon>
        <taxon>Asteroidea</taxon>
        <taxon>Valvatacea</taxon>
        <taxon>Valvatida</taxon>
        <taxon>Acanthasteridae</taxon>
        <taxon>Acanthaster</taxon>
    </lineage>
</organism>
<dbReference type="InterPro" id="IPR027417">
    <property type="entry name" value="P-loop_NTPase"/>
</dbReference>
<keyword evidence="3" id="KW-1133">Transmembrane helix</keyword>
<evidence type="ECO:0000313" key="6">
    <source>
        <dbReference type="RefSeq" id="XP_022109777.1"/>
    </source>
</evidence>